<comment type="caution">
    <text evidence="2">The sequence shown here is derived from an EMBL/GenBank/DDBJ whole genome shotgun (WGS) entry which is preliminary data.</text>
</comment>
<keyword evidence="1" id="KW-1133">Transmembrane helix</keyword>
<evidence type="ECO:0000313" key="2">
    <source>
        <dbReference type="EMBL" id="OYD56901.1"/>
    </source>
</evidence>
<feature type="transmembrane region" description="Helical" evidence="1">
    <location>
        <begin position="38"/>
        <end position="62"/>
    </location>
</feature>
<sequence>MHIEVFKKYSLTDGNPAYIKASFNKWPDVLASTSRTCAFIVCCKVLVFTLIKAAKFLAAFIVSNISINFRKHLPAYIS</sequence>
<reference evidence="2 3" key="1">
    <citation type="submission" date="2017-07" db="EMBL/GenBank/DDBJ databases">
        <title>Fictibacillus sp. nov. GDSW-R2A3 Genome sequencing and assembly.</title>
        <authorList>
            <person name="Mayilraj S."/>
        </authorList>
    </citation>
    <scope>NUCLEOTIDE SEQUENCE [LARGE SCALE GENOMIC DNA]</scope>
    <source>
        <strain evidence="2 3">GDSW-R2A3</strain>
    </source>
</reference>
<organism evidence="2 3">
    <name type="scientific">Fictibacillus aquaticus</name>
    <dbReference type="NCBI Taxonomy" id="2021314"/>
    <lineage>
        <taxon>Bacteria</taxon>
        <taxon>Bacillati</taxon>
        <taxon>Bacillota</taxon>
        <taxon>Bacilli</taxon>
        <taxon>Bacillales</taxon>
        <taxon>Fictibacillaceae</taxon>
        <taxon>Fictibacillus</taxon>
    </lineage>
</organism>
<name>A0A235F6H8_9BACL</name>
<keyword evidence="3" id="KW-1185">Reference proteome</keyword>
<keyword evidence="1" id="KW-0812">Transmembrane</keyword>
<proteinExistence type="predicted"/>
<evidence type="ECO:0000256" key="1">
    <source>
        <dbReference type="SAM" id="Phobius"/>
    </source>
</evidence>
<keyword evidence="1" id="KW-0472">Membrane</keyword>
<protein>
    <submittedName>
        <fullName evidence="2">Uncharacterized protein</fullName>
    </submittedName>
</protein>
<dbReference type="EMBL" id="NOII01000010">
    <property type="protein sequence ID" value="OYD56901.1"/>
    <property type="molecule type" value="Genomic_DNA"/>
</dbReference>
<gene>
    <name evidence="2" type="ORF">CGZ90_15210</name>
</gene>
<dbReference type="Proteomes" id="UP000215059">
    <property type="component" value="Unassembled WGS sequence"/>
</dbReference>
<evidence type="ECO:0000313" key="3">
    <source>
        <dbReference type="Proteomes" id="UP000215059"/>
    </source>
</evidence>
<accession>A0A235F6H8</accession>
<dbReference type="RefSeq" id="WP_094253390.1">
    <property type="nucleotide sequence ID" value="NZ_JBHLXL010000001.1"/>
</dbReference>
<dbReference type="AlphaFoldDB" id="A0A235F6H8"/>